<evidence type="ECO:0000313" key="2">
    <source>
        <dbReference type="Proteomes" id="UP000185984"/>
    </source>
</evidence>
<evidence type="ECO:0000313" key="1">
    <source>
        <dbReference type="EMBL" id="OKH29166.1"/>
    </source>
</evidence>
<accession>A0A1U7HZZ0</accession>
<dbReference type="AlphaFoldDB" id="A0A1U7HZZ0"/>
<dbReference type="EMBL" id="MRCC01000001">
    <property type="protein sequence ID" value="OKH29166.1"/>
    <property type="molecule type" value="Genomic_DNA"/>
</dbReference>
<name>A0A1U7HZZ0_9CHRO</name>
<organism evidence="1 2">
    <name type="scientific">Chroogloeocystis siderophila 5.2 s.c.1</name>
    <dbReference type="NCBI Taxonomy" id="247279"/>
    <lineage>
        <taxon>Bacteria</taxon>
        <taxon>Bacillati</taxon>
        <taxon>Cyanobacteriota</taxon>
        <taxon>Cyanophyceae</taxon>
        <taxon>Oscillatoriophycideae</taxon>
        <taxon>Chroococcales</taxon>
        <taxon>Chroococcaceae</taxon>
        <taxon>Chroogloeocystis</taxon>
    </lineage>
</organism>
<proteinExistence type="predicted"/>
<gene>
    <name evidence="1" type="ORF">NIES1031_00770</name>
</gene>
<keyword evidence="2" id="KW-1185">Reference proteome</keyword>
<dbReference type="STRING" id="247279.NIES1031_00770"/>
<sequence length="105" mass="12001">MLHSFRTPVELDYIKLPCINRSYSGKLSPKYLGTQTDETLKLRADIILAATANFKPDLILVDKKPYGLNQELKPTINYIKQFLHSTKLVLVLRDILDSPEVTINE</sequence>
<dbReference type="RefSeq" id="WP_073547654.1">
    <property type="nucleotide sequence ID" value="NZ_MRCC01000001.1"/>
</dbReference>
<protein>
    <submittedName>
        <fullName evidence="1">Uncharacterized protein</fullName>
    </submittedName>
</protein>
<comment type="caution">
    <text evidence="1">The sequence shown here is derived from an EMBL/GenBank/DDBJ whole genome shotgun (WGS) entry which is preliminary data.</text>
</comment>
<reference evidence="1 2" key="1">
    <citation type="submission" date="2016-11" db="EMBL/GenBank/DDBJ databases">
        <title>Draft Genome Sequences of Nine Cyanobacterial Strains from Diverse Habitats.</title>
        <authorList>
            <person name="Zhu T."/>
            <person name="Hou S."/>
            <person name="Lu X."/>
            <person name="Hess W.R."/>
        </authorList>
    </citation>
    <scope>NUCLEOTIDE SEQUENCE [LARGE SCALE GENOMIC DNA]</scope>
    <source>
        <strain evidence="1 2">5.2 s.c.1</strain>
    </source>
</reference>
<dbReference type="Proteomes" id="UP000185984">
    <property type="component" value="Unassembled WGS sequence"/>
</dbReference>